<feature type="compositionally biased region" description="Basic and acidic residues" evidence="9">
    <location>
        <begin position="725"/>
        <end position="748"/>
    </location>
</feature>
<evidence type="ECO:0000256" key="8">
    <source>
        <dbReference type="ARBA" id="ARBA00023033"/>
    </source>
</evidence>
<evidence type="ECO:0000256" key="6">
    <source>
        <dbReference type="ARBA" id="ARBA00023002"/>
    </source>
</evidence>
<keyword evidence="8" id="KW-0503">Monooxygenase</keyword>
<evidence type="ECO:0000256" key="2">
    <source>
        <dbReference type="ARBA" id="ARBA00005179"/>
    </source>
</evidence>
<keyword evidence="7" id="KW-0408">Iron</keyword>
<comment type="caution">
    <text evidence="10">The sequence shown here is derived from an EMBL/GenBank/DDBJ whole genome shotgun (WGS) entry which is preliminary data.</text>
</comment>
<organism evidence="10 11">
    <name type="scientific">Paecilomyces lecythidis</name>
    <dbReference type="NCBI Taxonomy" id="3004212"/>
    <lineage>
        <taxon>Eukaryota</taxon>
        <taxon>Fungi</taxon>
        <taxon>Dikarya</taxon>
        <taxon>Ascomycota</taxon>
        <taxon>Pezizomycotina</taxon>
        <taxon>Eurotiomycetes</taxon>
        <taxon>Eurotiomycetidae</taxon>
        <taxon>Eurotiales</taxon>
        <taxon>Thermoascaceae</taxon>
        <taxon>Paecilomyces</taxon>
    </lineage>
</organism>
<keyword evidence="11" id="KW-1185">Reference proteome</keyword>
<evidence type="ECO:0000256" key="7">
    <source>
        <dbReference type="ARBA" id="ARBA00023004"/>
    </source>
</evidence>
<dbReference type="InterPro" id="IPR036396">
    <property type="entry name" value="Cyt_P450_sf"/>
</dbReference>
<comment type="cofactor">
    <cofactor evidence="1">
        <name>heme</name>
        <dbReference type="ChEBI" id="CHEBI:30413"/>
    </cofactor>
</comment>
<feature type="region of interest" description="Disordered" evidence="9">
    <location>
        <begin position="679"/>
        <end position="748"/>
    </location>
</feature>
<evidence type="ECO:0000313" key="10">
    <source>
        <dbReference type="EMBL" id="KAL1882538.1"/>
    </source>
</evidence>
<evidence type="ECO:0008006" key="12">
    <source>
        <dbReference type="Google" id="ProtNLM"/>
    </source>
</evidence>
<evidence type="ECO:0000256" key="1">
    <source>
        <dbReference type="ARBA" id="ARBA00001971"/>
    </source>
</evidence>
<proteinExistence type="inferred from homology"/>
<sequence>MFVPIVAVLALVAYLLWRLRQQRSMFKGLPGPPHHAIWGHFLVMREIAGSLPPDATPQLFAHLMRKRYGLGDFFYLDLWPLAPPQLVIVQPELATQIVQKMNLPKESAVMQKWTGHILGKKSMVTANGHEWLVARKSFTPGFQPRKVLQHVPGIVDDALQFAEVLKEHARNDDIFKMEDVCARMIFNISARVILGIECNAQRDDDEFLELFRAQAALAPQDFWSRYLYDISPSRHWKKWKNGRALDNYVGRIVDKRIAHGPATAPVDEKSKYFAIDDAIAIGLNNKSISGDAKASINKDTREMLIASVKTLIFAGHDTSASTLCYTYAALGKSPHILKRVREEHEALFGKDPSRAAIMLRADPALVNSLHYTLAIIKEALRLWPPTGVSLRSGQPGQTLQADGREWPTYPFAVLVNNCATMRREDLFKDSEKFYPERHLVTDPTDPYFVPKDAWRPFEKGPRTCLGQTLALVQLKIILVMTLRTFDFETVYENGTYMYQTLDVTAKPSQGLPTRVKINQIFSIDFDAILRHDEEDHDIQILSAKAELQKVVRLESEGEWLDWLQSSLVKPWWAEVWRDYFTKRATTEQLCGLSEVQSRIATGEANGGVKYSSFSPDKTSWGATDHLARFILMVKLENMRSNQGVLFGRNFNETTIDQIVWALKNYLVRIHSPSYISSSTGGTAIMGSVHPDPGYARDPRNRRRQTTQHKASNTDSGSRRAANVKSKNDQETRDDQNDTEDVGNREPWRESLLHPRQAIALTKSSENFDIEEPYWQFRLIVEALEKMKIAPTEARVNVELAGGSHTAWEPTAAISGNNLITDAIYPATISLITSSTDIILQSSPQYLCGLWGLQRNSPWHRNARRSVVM</sequence>
<dbReference type="InterPro" id="IPR050121">
    <property type="entry name" value="Cytochrome_P450_monoxygenase"/>
</dbReference>
<accession>A0ABR3Y3X4</accession>
<comment type="pathway">
    <text evidence="2">Secondary metabolite biosynthesis.</text>
</comment>
<dbReference type="CDD" id="cd11051">
    <property type="entry name" value="CYP59-like"/>
    <property type="match status" value="1"/>
</dbReference>
<protein>
    <recommendedName>
        <fullName evidence="12">Cytochrome P450</fullName>
    </recommendedName>
</protein>
<dbReference type="PANTHER" id="PTHR24305">
    <property type="entry name" value="CYTOCHROME P450"/>
    <property type="match status" value="1"/>
</dbReference>
<evidence type="ECO:0000313" key="11">
    <source>
        <dbReference type="Proteomes" id="UP001583193"/>
    </source>
</evidence>
<dbReference type="PRINTS" id="PR00385">
    <property type="entry name" value="P450"/>
</dbReference>
<keyword evidence="6" id="KW-0560">Oxidoreductase</keyword>
<dbReference type="InterPro" id="IPR001128">
    <property type="entry name" value="Cyt_P450"/>
</dbReference>
<dbReference type="PANTHER" id="PTHR24305:SF107">
    <property type="entry name" value="P450, PUTATIVE (EUROFUNG)-RELATED"/>
    <property type="match status" value="1"/>
</dbReference>
<evidence type="ECO:0000256" key="4">
    <source>
        <dbReference type="ARBA" id="ARBA00022617"/>
    </source>
</evidence>
<reference evidence="10 11" key="1">
    <citation type="journal article" date="2024" name="IMA Fungus">
        <title>IMA Genome - F19 : A genome assembly and annotation guide to empower mycologists, including annotated draft genome sequences of Ceratocystis pirilliformis, Diaporthe australafricana, Fusarium ophioides, Paecilomyces lecythidis, and Sporothrix stenoceras.</title>
        <authorList>
            <person name="Aylward J."/>
            <person name="Wilson A.M."/>
            <person name="Visagie C.M."/>
            <person name="Spraker J."/>
            <person name="Barnes I."/>
            <person name="Buitendag C."/>
            <person name="Ceriani C."/>
            <person name="Del Mar Angel L."/>
            <person name="du Plessis D."/>
            <person name="Fuchs T."/>
            <person name="Gasser K."/>
            <person name="Kramer D."/>
            <person name="Li W."/>
            <person name="Munsamy K."/>
            <person name="Piso A."/>
            <person name="Price J.L."/>
            <person name="Sonnekus B."/>
            <person name="Thomas C."/>
            <person name="van der Nest A."/>
            <person name="van Dijk A."/>
            <person name="van Heerden A."/>
            <person name="van Vuuren N."/>
            <person name="Yilmaz N."/>
            <person name="Duong T.A."/>
            <person name="van der Merwe N.A."/>
            <person name="Wingfield M.J."/>
            <person name="Wingfield B.D."/>
        </authorList>
    </citation>
    <scope>NUCLEOTIDE SEQUENCE [LARGE SCALE GENOMIC DNA]</scope>
    <source>
        <strain evidence="10 11">CMW 18167</strain>
    </source>
</reference>
<dbReference type="InterPro" id="IPR002401">
    <property type="entry name" value="Cyt_P450_E_grp-I"/>
</dbReference>
<evidence type="ECO:0000256" key="3">
    <source>
        <dbReference type="ARBA" id="ARBA00010617"/>
    </source>
</evidence>
<dbReference type="Proteomes" id="UP001583193">
    <property type="component" value="Unassembled WGS sequence"/>
</dbReference>
<evidence type="ECO:0000256" key="9">
    <source>
        <dbReference type="SAM" id="MobiDB-lite"/>
    </source>
</evidence>
<name>A0ABR3Y3X4_9EURO</name>
<dbReference type="EMBL" id="JAVDPF010000006">
    <property type="protein sequence ID" value="KAL1882538.1"/>
    <property type="molecule type" value="Genomic_DNA"/>
</dbReference>
<dbReference type="PRINTS" id="PR00463">
    <property type="entry name" value="EP450I"/>
</dbReference>
<keyword evidence="5" id="KW-0479">Metal-binding</keyword>
<dbReference type="Gene3D" id="1.10.630.10">
    <property type="entry name" value="Cytochrome P450"/>
    <property type="match status" value="1"/>
</dbReference>
<gene>
    <name evidence="10" type="ORF">Plec18167_002954</name>
</gene>
<evidence type="ECO:0000256" key="5">
    <source>
        <dbReference type="ARBA" id="ARBA00022723"/>
    </source>
</evidence>
<dbReference type="Pfam" id="PF00067">
    <property type="entry name" value="p450"/>
    <property type="match status" value="1"/>
</dbReference>
<keyword evidence="4" id="KW-0349">Heme</keyword>
<comment type="similarity">
    <text evidence="3">Belongs to the cytochrome P450 family.</text>
</comment>
<dbReference type="SUPFAM" id="SSF48264">
    <property type="entry name" value="Cytochrome P450"/>
    <property type="match status" value="1"/>
</dbReference>